<dbReference type="Proteomes" id="UP001295462">
    <property type="component" value="Unassembled WGS sequence"/>
</dbReference>
<evidence type="ECO:0000313" key="1">
    <source>
        <dbReference type="EMBL" id="CAH1597746.1"/>
    </source>
</evidence>
<gene>
    <name evidence="1" type="ORF">THF1A12_330053</name>
</gene>
<organism evidence="1 2">
    <name type="scientific">Vibrio jasicida</name>
    <dbReference type="NCBI Taxonomy" id="766224"/>
    <lineage>
        <taxon>Bacteria</taxon>
        <taxon>Pseudomonadati</taxon>
        <taxon>Pseudomonadota</taxon>
        <taxon>Gammaproteobacteria</taxon>
        <taxon>Vibrionales</taxon>
        <taxon>Vibrionaceae</taxon>
        <taxon>Vibrio</taxon>
    </lineage>
</organism>
<sequence>MDNLGVWREILPKIGTKRPAAQSVVCVIKRRLHFGLSTSIRSRSASRP</sequence>
<dbReference type="EMBL" id="CAKMUD010000087">
    <property type="protein sequence ID" value="CAH1597746.1"/>
    <property type="molecule type" value="Genomic_DNA"/>
</dbReference>
<dbReference type="AlphaFoldDB" id="A0AAU9QQC8"/>
<accession>A0AAU9QQC8</accession>
<evidence type="ECO:0000313" key="2">
    <source>
        <dbReference type="Proteomes" id="UP001295462"/>
    </source>
</evidence>
<name>A0AAU9QQC8_9VIBR</name>
<evidence type="ECO:0008006" key="3">
    <source>
        <dbReference type="Google" id="ProtNLM"/>
    </source>
</evidence>
<proteinExistence type="predicted"/>
<protein>
    <recommendedName>
        <fullName evidence="3">Transposase</fullName>
    </recommendedName>
</protein>
<reference evidence="1" key="1">
    <citation type="submission" date="2022-01" db="EMBL/GenBank/DDBJ databases">
        <authorList>
            <person name="Lagorce A."/>
        </authorList>
    </citation>
    <scope>NUCLEOTIDE SEQUENCE</scope>
    <source>
        <strain evidence="1">Th15_F1_A12</strain>
    </source>
</reference>
<comment type="caution">
    <text evidence="1">The sequence shown here is derived from an EMBL/GenBank/DDBJ whole genome shotgun (WGS) entry which is preliminary data.</text>
</comment>